<organism evidence="15 16">
    <name type="scientific">Companilactobacillus zhachilii</name>
    <dbReference type="NCBI Taxonomy" id="2304606"/>
    <lineage>
        <taxon>Bacteria</taxon>
        <taxon>Bacillati</taxon>
        <taxon>Bacillota</taxon>
        <taxon>Bacilli</taxon>
        <taxon>Lactobacillales</taxon>
        <taxon>Lactobacillaceae</taxon>
        <taxon>Companilactobacillus</taxon>
    </lineage>
</organism>
<keyword evidence="5 13" id="KW-0255">Endonuclease</keyword>
<keyword evidence="7" id="KW-0460">Magnesium</keyword>
<feature type="active site" description="Proton acceptor for HNH nuclease domain" evidence="13">
    <location>
        <position position="611"/>
    </location>
</feature>
<dbReference type="InterPro" id="IPR033114">
    <property type="entry name" value="HNH_CAS9"/>
</dbReference>
<dbReference type="RefSeq" id="WP_120141936.1">
    <property type="nucleotide sequence ID" value="NZ_CP031933.2"/>
</dbReference>
<evidence type="ECO:0000313" key="16">
    <source>
        <dbReference type="Proteomes" id="UP000267208"/>
    </source>
</evidence>
<dbReference type="OrthoDB" id="9757607at2"/>
<dbReference type="InterPro" id="IPR003615">
    <property type="entry name" value="HNH_nuc"/>
</dbReference>
<evidence type="ECO:0000256" key="1">
    <source>
        <dbReference type="ARBA" id="ARBA00001946"/>
    </source>
</evidence>
<dbReference type="HAMAP" id="MF_01480">
    <property type="entry name" value="Cas9"/>
    <property type="match status" value="1"/>
</dbReference>
<dbReference type="NCBIfam" id="TIGR01865">
    <property type="entry name" value="cas_Csn1"/>
    <property type="match status" value="1"/>
</dbReference>
<dbReference type="GO" id="GO:0003723">
    <property type="term" value="F:RNA binding"/>
    <property type="evidence" value="ECO:0007669"/>
    <property type="project" value="UniProtKB-UniRule"/>
</dbReference>
<evidence type="ECO:0000256" key="7">
    <source>
        <dbReference type="ARBA" id="ARBA00022842"/>
    </source>
</evidence>
<dbReference type="InterPro" id="IPR040555">
    <property type="entry name" value="Cas9_PI2"/>
</dbReference>
<dbReference type="InterPro" id="IPR028629">
    <property type="entry name" value="Cas9"/>
</dbReference>
<dbReference type="EMBL" id="CP031933">
    <property type="protein sequence ID" value="AYE37686.1"/>
    <property type="molecule type" value="Genomic_DNA"/>
</dbReference>
<proteinExistence type="inferred from homology"/>
<keyword evidence="10 13" id="KW-0238">DNA-binding</keyword>
<evidence type="ECO:0000256" key="9">
    <source>
        <dbReference type="ARBA" id="ARBA00023118"/>
    </source>
</evidence>
<evidence type="ECO:0000256" key="2">
    <source>
        <dbReference type="ARBA" id="ARBA00005244"/>
    </source>
</evidence>
<comment type="similarity">
    <text evidence="2">Belongs to the CRISPR-associated protein Cas9 family. Subtype II-A subfamily.</text>
</comment>
<keyword evidence="11" id="KW-0464">Manganese</keyword>
<comment type="domain">
    <text evidence="13">Has 2 endonuclease domains. The discontinuous RuvC-like domain cleaves the target DNA noncomplementary to crRNA while the HNH nuclease domain cleaves the target DNA complementary to crRNA.</text>
</comment>
<dbReference type="Pfam" id="PF18061">
    <property type="entry name" value="CRISPR_Cas9_WED"/>
    <property type="match status" value="1"/>
</dbReference>
<protein>
    <recommendedName>
        <fullName evidence="13">CRISPR-associated endonuclease Cas9</fullName>
        <ecNumber evidence="13">3.1.-.-</ecNumber>
    </recommendedName>
</protein>
<dbReference type="GO" id="GO:0046872">
    <property type="term" value="F:metal ion binding"/>
    <property type="evidence" value="ECO:0007669"/>
    <property type="project" value="UniProtKB-UniRule"/>
</dbReference>
<evidence type="ECO:0000256" key="13">
    <source>
        <dbReference type="HAMAP-Rule" id="MF_01480"/>
    </source>
</evidence>
<keyword evidence="6 13" id="KW-0378">Hydrolase</keyword>
<dbReference type="GO" id="GO:0016787">
    <property type="term" value="F:hydrolase activity"/>
    <property type="evidence" value="ECO:0007669"/>
    <property type="project" value="UniProtKB-KW"/>
</dbReference>
<dbReference type="Gene3D" id="3.30.420.10">
    <property type="entry name" value="Ribonuclease H-like superfamily/Ribonuclease H"/>
    <property type="match status" value="3"/>
</dbReference>
<dbReference type="InterPro" id="IPR036397">
    <property type="entry name" value="RNaseH_sf"/>
</dbReference>
<dbReference type="InterPro" id="IPR041383">
    <property type="entry name" value="RuvC_III"/>
</dbReference>
<dbReference type="Pfam" id="PF18541">
    <property type="entry name" value="RuvC_III"/>
    <property type="match status" value="1"/>
</dbReference>
<name>A0A386PPP6_9LACO</name>
<evidence type="ECO:0000256" key="10">
    <source>
        <dbReference type="ARBA" id="ARBA00023125"/>
    </source>
</evidence>
<evidence type="ECO:0000256" key="12">
    <source>
        <dbReference type="ARBA" id="ARBA00046380"/>
    </source>
</evidence>
<comment type="caution">
    <text evidence="13">Lacks conserved residue(s) required for the propagation of feature annotation.</text>
</comment>
<evidence type="ECO:0000256" key="3">
    <source>
        <dbReference type="ARBA" id="ARBA00022722"/>
    </source>
</evidence>
<comment type="cofactor">
    <cofactor evidence="1">
        <name>Mg(2+)</name>
        <dbReference type="ChEBI" id="CHEBI:18420"/>
    </cofactor>
</comment>
<keyword evidence="3 13" id="KW-0540">Nuclease</keyword>
<evidence type="ECO:0000256" key="8">
    <source>
        <dbReference type="ARBA" id="ARBA00022884"/>
    </source>
</evidence>
<dbReference type="EC" id="3.1.-.-" evidence="13"/>
<dbReference type="GO" id="GO:0004519">
    <property type="term" value="F:endonuclease activity"/>
    <property type="evidence" value="ECO:0007669"/>
    <property type="project" value="UniProtKB-UniRule"/>
</dbReference>
<dbReference type="Pfam" id="PF18070">
    <property type="entry name" value="Cas9_PI2"/>
    <property type="match status" value="1"/>
</dbReference>
<evidence type="ECO:0000313" key="15">
    <source>
        <dbReference type="EMBL" id="AYE37686.1"/>
    </source>
</evidence>
<comment type="similarity">
    <text evidence="13">Belongs to the CRISPR-associated Cas9 family.</text>
</comment>
<dbReference type="GO" id="GO:0003677">
    <property type="term" value="F:DNA binding"/>
    <property type="evidence" value="ECO:0007669"/>
    <property type="project" value="UniProtKB-UniRule"/>
</dbReference>
<keyword evidence="16" id="KW-1185">Reference proteome</keyword>
<dbReference type="GO" id="GO:0043571">
    <property type="term" value="P:maintenance of CRISPR repeat elements"/>
    <property type="evidence" value="ECO:0007669"/>
    <property type="project" value="UniProtKB-UniRule"/>
</dbReference>
<dbReference type="AlphaFoldDB" id="A0A386PPP6"/>
<keyword evidence="4" id="KW-0479">Metal-binding</keyword>
<feature type="domain" description="HNH Cas9-type" evidence="14">
    <location>
        <begin position="529"/>
        <end position="695"/>
    </location>
</feature>
<comment type="function">
    <text evidence="13">CRISPR (clustered regularly interspaced short palindromic repeat) is an adaptive immune system that provides protection against mobile genetic elements (viruses, transposable elements and conjugative plasmids). CRISPR clusters contain spacers, sequences complementary to antecedent mobile elements, and target invading nucleic acids. CRISPR clusters are transcribed and processed into CRISPR RNA (crRNA). In type II CRISPR systems correct processing of pre-crRNA requires a trans-encoded small RNA (tracrRNA), endogenous ribonuclease 3 (rnc) and this protein. The tracrRNA serves as a guide for ribonuclease 3-aided processing of pre-crRNA. Subsequently Cas9/crRNA/tracrRNA endonucleolytically cleaves linear or circular dsDNA target complementary to the spacer; Cas9 is inactive in the absence of the 2 guide RNAs (gRNA). Cas9 recognizes the protospacer adjacent motif (PAM) in the CRISPR repeat sequences to help distinguish self versus nonself, as targets within the bacterial CRISPR locus do not have PAMs. PAM recognition is also required for catalytic activity.</text>
</comment>
<evidence type="ECO:0000256" key="6">
    <source>
        <dbReference type="ARBA" id="ARBA00022801"/>
    </source>
</evidence>
<dbReference type="InterPro" id="IPR040656">
    <property type="entry name" value="Cas9_WED_dom"/>
</dbReference>
<keyword evidence="8 13" id="KW-0694">RNA-binding</keyword>
<feature type="active site" description="For RuvC-like nuclease domain" evidence="13">
    <location>
        <position position="10"/>
    </location>
</feature>
<dbReference type="KEGG" id="lzh:D1B17_03020"/>
<comment type="subunit">
    <text evidence="12 13">Monomer. Binds crRNA and tracrRNA.</text>
</comment>
<keyword evidence="9 13" id="KW-0051">Antiviral defense</keyword>
<dbReference type="Pfam" id="PF13395">
    <property type="entry name" value="HNH_4"/>
    <property type="match status" value="1"/>
</dbReference>
<evidence type="ECO:0000256" key="4">
    <source>
        <dbReference type="ARBA" id="ARBA00022723"/>
    </source>
</evidence>
<sequence length="1131" mass="131356">MVDRISLGLDIGVASVGFSVLNIDQGKVVELGARLFNAKVAEGNQDRRSMRGSRRLLNRKKQRRQDTAKLFEKFGLIANYDKENFSELFDNNENPYELRVKGLTEQLTKNELAESLYQIVKRRGISYDLKDADFEDGGTDYSSSLRLNNQALENKTPAEIQLQRLNEFGAVRGKVVVGDDLDSQKVLLNVFPTKAYEKEAQRIIAMQKKFYPDILTDEFEKQYYSILTRKRDYFVGPGNEKSRTDYGIYKTDGRTLDNLFEELIGHDKVYPDELRASAASYTAQLFNVLNDLNNLRILSYEDEKLTQTDKETIINELKNNVTTVNMMNLIKKVTGCEKDDIKGYRTNDKDKPEISSMAIYRKVHKEFLKADVDITKWPIEFINKLSFILTLNTENGEIRKQIVNRLKPDFDFVDDELIQIIIDHKASFDITTNNKWHRFSIKTMNKLVPIMMERPIEQMTLLNELGLVRKDSKRFADNKYLPYREIAQDIYNPVAAKAVREALKIVNAVLKKYGHIDYLVVEMPRDKNLDEEKKQIEDFQKQNKAAKDSAYQAFVSSVGDEKAVKIALSKSRKLQMAIRLWYQQNEIDPYNGKTIEATDLLKNPDKFQIDHIIPQSISFDDGINNKTLCFASMNQVKDKKTPYEFLNEGHGQGWAKFKATVVANPRFNKNKRQNYLFAENVSDIETRKRFISRNLVDTRYSSRVVLNSLQEFFSEKNDGTKVTVIRGKFTSNMRKHWDINKTRETFHHHAIDASIIAATPFLNMWKKGSSIFPNKVGEESIDIQTGEILDDKRFDKVMYKEPYEGFLDDVRNADGRIKFSHQVDKKMNRKVSDATIYSTRMGQLAKDKKAAEYVVAKVKDIYSVDGYKKFKKVFDKDKTKFLLAKFDARSFSELEKVLDMYPDKIDQTQNNGKVKSVDISPFELYRRDHGMIKKYSKKNNGPVIKQLKYLDKKLGSHIDITPNNANGKHVVLQSLNPWRTDVYLNHETGEYEIMGIKYADLKFQKGGVYGIKMDKYLEIKKREKVADDSEFMFTLYRKDRIKIKSKDSLEKSVELLFWSRSKLDHKWNAELKPIDRYVFSEGTIPIFGNTKTQTIKRLVPKNCKIWKVNTNILGDPYYIEKESDYPQDILD</sequence>
<dbReference type="Pfam" id="PF18470">
    <property type="entry name" value="Cas9_a"/>
    <property type="match status" value="1"/>
</dbReference>
<accession>A0A386PPP6</accession>
<gene>
    <name evidence="13 15" type="primary">cas9</name>
    <name evidence="15" type="ORF">D1B17_03020</name>
</gene>
<dbReference type="InterPro" id="IPR040619">
    <property type="entry name" value="Cas9_alpha-helical_lobe"/>
</dbReference>
<dbReference type="PROSITE" id="PS51749">
    <property type="entry name" value="HNH_CAS9"/>
    <property type="match status" value="1"/>
</dbReference>
<dbReference type="Proteomes" id="UP000267208">
    <property type="component" value="Chromosome"/>
</dbReference>
<dbReference type="GO" id="GO:0051607">
    <property type="term" value="P:defense response to virus"/>
    <property type="evidence" value="ECO:0007669"/>
    <property type="project" value="UniProtKB-UniRule"/>
</dbReference>
<evidence type="ECO:0000256" key="11">
    <source>
        <dbReference type="ARBA" id="ARBA00023211"/>
    </source>
</evidence>
<evidence type="ECO:0000256" key="5">
    <source>
        <dbReference type="ARBA" id="ARBA00022759"/>
    </source>
</evidence>
<evidence type="ECO:0000259" key="14">
    <source>
        <dbReference type="PROSITE" id="PS51749"/>
    </source>
</evidence>
<reference evidence="16" key="1">
    <citation type="submission" date="2018-08" db="EMBL/GenBank/DDBJ databases">
        <title>Genome of Lactobacillus sp. HBUAS52074.</title>
        <authorList>
            <person name="Guo Z."/>
            <person name="Zhang Z.D."/>
        </authorList>
    </citation>
    <scope>NUCLEOTIDE SEQUENCE [LARGE SCALE GENOMIC DNA]</scope>
    <source>
        <strain evidence="16">HBUAS52074</strain>
    </source>
</reference>